<keyword evidence="2" id="KW-1185">Reference proteome</keyword>
<reference evidence="1 2" key="1">
    <citation type="journal article" date="2024" name="Commun. Biol.">
        <title>Comparative genomic analysis of thermophilic fungi reveals convergent evolutionary adaptations and gene losses.</title>
        <authorList>
            <person name="Steindorff A.S."/>
            <person name="Aguilar-Pontes M.V."/>
            <person name="Robinson A.J."/>
            <person name="Andreopoulos B."/>
            <person name="LaButti K."/>
            <person name="Kuo A."/>
            <person name="Mondo S."/>
            <person name="Riley R."/>
            <person name="Otillar R."/>
            <person name="Haridas S."/>
            <person name="Lipzen A."/>
            <person name="Grimwood J."/>
            <person name="Schmutz J."/>
            <person name="Clum A."/>
            <person name="Reid I.D."/>
            <person name="Moisan M.C."/>
            <person name="Butler G."/>
            <person name="Nguyen T.T.M."/>
            <person name="Dewar K."/>
            <person name="Conant G."/>
            <person name="Drula E."/>
            <person name="Henrissat B."/>
            <person name="Hansel C."/>
            <person name="Singer S."/>
            <person name="Hutchinson M.I."/>
            <person name="de Vries R.P."/>
            <person name="Natvig D.O."/>
            <person name="Powell A.J."/>
            <person name="Tsang A."/>
            <person name="Grigoriev I.V."/>
        </authorList>
    </citation>
    <scope>NUCLEOTIDE SEQUENCE [LARGE SCALE GENOMIC DNA]</scope>
    <source>
        <strain evidence="1 2">ATCC 24622</strain>
    </source>
</reference>
<gene>
    <name evidence="1" type="ORF">VTK73DRAFT_5326</name>
</gene>
<comment type="caution">
    <text evidence="1">The sequence shown here is derived from an EMBL/GenBank/DDBJ whole genome shotgun (WGS) entry which is preliminary data.</text>
</comment>
<organism evidence="1 2">
    <name type="scientific">Phialemonium thermophilum</name>
    <dbReference type="NCBI Taxonomy" id="223376"/>
    <lineage>
        <taxon>Eukaryota</taxon>
        <taxon>Fungi</taxon>
        <taxon>Dikarya</taxon>
        <taxon>Ascomycota</taxon>
        <taxon>Pezizomycotina</taxon>
        <taxon>Sordariomycetes</taxon>
        <taxon>Sordariomycetidae</taxon>
        <taxon>Cephalothecales</taxon>
        <taxon>Cephalothecaceae</taxon>
        <taxon>Phialemonium</taxon>
    </lineage>
</organism>
<proteinExistence type="predicted"/>
<dbReference type="EMBL" id="JAZHXJ010000003">
    <property type="protein sequence ID" value="KAL1884190.1"/>
    <property type="molecule type" value="Genomic_DNA"/>
</dbReference>
<dbReference type="Proteomes" id="UP001586593">
    <property type="component" value="Unassembled WGS sequence"/>
</dbReference>
<evidence type="ECO:0000313" key="1">
    <source>
        <dbReference type="EMBL" id="KAL1884190.1"/>
    </source>
</evidence>
<evidence type="ECO:0000313" key="2">
    <source>
        <dbReference type="Proteomes" id="UP001586593"/>
    </source>
</evidence>
<accession>A0ABR3Y890</accession>
<protein>
    <submittedName>
        <fullName evidence="1">Uncharacterized protein</fullName>
    </submittedName>
</protein>
<sequence>MDASRCTASLITPHTQDQGSGVWLHLGEGYPIRRRHMLTRRPKWPLFGFWCHFALGCASCLDRGESYSTIADASTLPLELTGTT</sequence>
<name>A0ABR3Y890_9PEZI</name>